<evidence type="ECO:0000313" key="2">
    <source>
        <dbReference type="EMBL" id="TKW14754.1"/>
    </source>
</evidence>
<dbReference type="Gramene" id="TKW14754">
    <property type="protein sequence ID" value="TKW14754"/>
    <property type="gene ID" value="SEVIR_5G186900v2"/>
</dbReference>
<dbReference type="Proteomes" id="UP000298652">
    <property type="component" value="Chromosome 5"/>
</dbReference>
<dbReference type="EMBL" id="CM016556">
    <property type="protein sequence ID" value="TKW14754.1"/>
    <property type="molecule type" value="Genomic_DNA"/>
</dbReference>
<name>A0A4U6UJ30_SETVI</name>
<sequence length="189" mass="23008">MLCLFLFVFVRLGDNFTKIDWIIAEQGGDHHRSGQLPQRSVSELRALGPWEVEIVDDFDWKMDEYEDFSDQKVKDEVLPKDEKQKIKEFLKEKDRERKRELKQVHKHPKYIYYIYKRSTYISILCFMKLLQAKEARNKAIDDMDPKEKEAFENIEFYKFYPMKTPDTPDVDSVKSKYINRYYRHTHYLM</sequence>
<evidence type="ECO:0000256" key="1">
    <source>
        <dbReference type="SAM" id="SignalP"/>
    </source>
</evidence>
<evidence type="ECO:0000313" key="3">
    <source>
        <dbReference type="Proteomes" id="UP000298652"/>
    </source>
</evidence>
<keyword evidence="1" id="KW-0732">Signal</keyword>
<organism evidence="2 3">
    <name type="scientific">Setaria viridis</name>
    <name type="common">Green bristlegrass</name>
    <name type="synonym">Setaria italica subsp. viridis</name>
    <dbReference type="NCBI Taxonomy" id="4556"/>
    <lineage>
        <taxon>Eukaryota</taxon>
        <taxon>Viridiplantae</taxon>
        <taxon>Streptophyta</taxon>
        <taxon>Embryophyta</taxon>
        <taxon>Tracheophyta</taxon>
        <taxon>Spermatophyta</taxon>
        <taxon>Magnoliopsida</taxon>
        <taxon>Liliopsida</taxon>
        <taxon>Poales</taxon>
        <taxon>Poaceae</taxon>
        <taxon>PACMAD clade</taxon>
        <taxon>Panicoideae</taxon>
        <taxon>Panicodae</taxon>
        <taxon>Paniceae</taxon>
        <taxon>Cenchrinae</taxon>
        <taxon>Setaria</taxon>
    </lineage>
</organism>
<proteinExistence type="predicted"/>
<dbReference type="PANTHER" id="PTHR33704:SF1">
    <property type="entry name" value="PROTEIN HEAT INTOLERANT 4-RELATED"/>
    <property type="match status" value="1"/>
</dbReference>
<dbReference type="PANTHER" id="PTHR33704">
    <property type="entry name" value="PROTEIN HEAT INTOLERANT 4-RELATED"/>
    <property type="match status" value="1"/>
</dbReference>
<accession>A0A4U6UJ30</accession>
<feature type="chain" id="PRO_5020263461" evidence="1">
    <location>
        <begin position="16"/>
        <end position="189"/>
    </location>
</feature>
<reference evidence="2" key="1">
    <citation type="submission" date="2019-03" db="EMBL/GenBank/DDBJ databases">
        <title>WGS assembly of Setaria viridis.</title>
        <authorList>
            <person name="Huang P."/>
            <person name="Jenkins J."/>
            <person name="Grimwood J."/>
            <person name="Barry K."/>
            <person name="Healey A."/>
            <person name="Mamidi S."/>
            <person name="Sreedasyam A."/>
            <person name="Shu S."/>
            <person name="Feldman M."/>
            <person name="Wu J."/>
            <person name="Yu Y."/>
            <person name="Chen C."/>
            <person name="Johnson J."/>
            <person name="Rokhsar D."/>
            <person name="Baxter I."/>
            <person name="Schmutz J."/>
            <person name="Brutnell T."/>
            <person name="Kellogg E."/>
        </authorList>
    </citation>
    <scope>NUCLEOTIDE SEQUENCE [LARGE SCALE GENOMIC DNA]</scope>
</reference>
<dbReference type="AlphaFoldDB" id="A0A4U6UJ30"/>
<dbReference type="InterPro" id="IPR039313">
    <property type="entry name" value="HIT4"/>
</dbReference>
<protein>
    <submittedName>
        <fullName evidence="2">Uncharacterized protein</fullName>
    </submittedName>
</protein>
<gene>
    <name evidence="2" type="ORF">SEVIR_5G186900v2</name>
</gene>
<dbReference type="GO" id="GO:1900034">
    <property type="term" value="P:regulation of cellular response to heat"/>
    <property type="evidence" value="ECO:0007669"/>
    <property type="project" value="InterPro"/>
</dbReference>
<keyword evidence="3" id="KW-1185">Reference proteome</keyword>
<feature type="signal peptide" evidence="1">
    <location>
        <begin position="1"/>
        <end position="15"/>
    </location>
</feature>